<accession>A0AAD5MRV9</accession>
<evidence type="ECO:0000313" key="2">
    <source>
        <dbReference type="Proteomes" id="UP001196413"/>
    </source>
</evidence>
<dbReference type="Proteomes" id="UP001196413">
    <property type="component" value="Unassembled WGS sequence"/>
</dbReference>
<comment type="caution">
    <text evidence="1">The sequence shown here is derived from an EMBL/GenBank/DDBJ whole genome shotgun (WGS) entry which is preliminary data.</text>
</comment>
<dbReference type="AlphaFoldDB" id="A0AAD5MRV9"/>
<gene>
    <name evidence="1" type="ORF">KIN20_023560</name>
</gene>
<sequence length="60" mass="6747">MPVPIALNRAAEAVVSLTQLTTSAMYQRFRCLSRWQRQGPESDLVGRRCLAANICWLALL</sequence>
<protein>
    <submittedName>
        <fullName evidence="1">Uncharacterized protein</fullName>
    </submittedName>
</protein>
<dbReference type="EMBL" id="JAHQIW010004781">
    <property type="protein sequence ID" value="KAJ1363645.1"/>
    <property type="molecule type" value="Genomic_DNA"/>
</dbReference>
<reference evidence="1" key="1">
    <citation type="submission" date="2021-06" db="EMBL/GenBank/DDBJ databases">
        <title>Parelaphostrongylus tenuis whole genome reference sequence.</title>
        <authorList>
            <person name="Garwood T.J."/>
            <person name="Larsen P.A."/>
            <person name="Fountain-Jones N.M."/>
            <person name="Garbe J.R."/>
            <person name="Macchietto M.G."/>
            <person name="Kania S.A."/>
            <person name="Gerhold R.W."/>
            <person name="Richards J.E."/>
            <person name="Wolf T.M."/>
        </authorList>
    </citation>
    <scope>NUCLEOTIDE SEQUENCE</scope>
    <source>
        <strain evidence="1">MNPRO001-30</strain>
        <tissue evidence="1">Meninges</tissue>
    </source>
</reference>
<name>A0AAD5MRV9_PARTN</name>
<proteinExistence type="predicted"/>
<keyword evidence="2" id="KW-1185">Reference proteome</keyword>
<evidence type="ECO:0000313" key="1">
    <source>
        <dbReference type="EMBL" id="KAJ1363645.1"/>
    </source>
</evidence>
<organism evidence="1 2">
    <name type="scientific">Parelaphostrongylus tenuis</name>
    <name type="common">Meningeal worm</name>
    <dbReference type="NCBI Taxonomy" id="148309"/>
    <lineage>
        <taxon>Eukaryota</taxon>
        <taxon>Metazoa</taxon>
        <taxon>Ecdysozoa</taxon>
        <taxon>Nematoda</taxon>
        <taxon>Chromadorea</taxon>
        <taxon>Rhabditida</taxon>
        <taxon>Rhabditina</taxon>
        <taxon>Rhabditomorpha</taxon>
        <taxon>Strongyloidea</taxon>
        <taxon>Metastrongylidae</taxon>
        <taxon>Parelaphostrongylus</taxon>
    </lineage>
</organism>